<dbReference type="PANTHER" id="PTHR46796">
    <property type="entry name" value="HTH-TYPE TRANSCRIPTIONAL ACTIVATOR RHAS-RELATED"/>
    <property type="match status" value="1"/>
</dbReference>
<dbReference type="Gene3D" id="1.10.10.60">
    <property type="entry name" value="Homeodomain-like"/>
    <property type="match status" value="1"/>
</dbReference>
<comment type="caution">
    <text evidence="6">The sequence shown here is derived from an EMBL/GenBank/DDBJ whole genome shotgun (WGS) entry which is preliminary data.</text>
</comment>
<evidence type="ECO:0000256" key="4">
    <source>
        <dbReference type="SAM" id="MobiDB-lite"/>
    </source>
</evidence>
<dbReference type="InterPro" id="IPR009057">
    <property type="entry name" value="Homeodomain-like_sf"/>
</dbReference>
<evidence type="ECO:0000313" key="7">
    <source>
        <dbReference type="Proteomes" id="UP000293852"/>
    </source>
</evidence>
<dbReference type="Proteomes" id="UP000293852">
    <property type="component" value="Unassembled WGS sequence"/>
</dbReference>
<evidence type="ECO:0000259" key="5">
    <source>
        <dbReference type="PROSITE" id="PS01124"/>
    </source>
</evidence>
<evidence type="ECO:0000256" key="2">
    <source>
        <dbReference type="ARBA" id="ARBA00023125"/>
    </source>
</evidence>
<dbReference type="PROSITE" id="PS01124">
    <property type="entry name" value="HTH_ARAC_FAMILY_2"/>
    <property type="match status" value="1"/>
</dbReference>
<evidence type="ECO:0000256" key="1">
    <source>
        <dbReference type="ARBA" id="ARBA00023015"/>
    </source>
</evidence>
<dbReference type="EMBL" id="SGWX01000001">
    <property type="protein sequence ID" value="RZS60429.1"/>
    <property type="molecule type" value="Genomic_DNA"/>
</dbReference>
<accession>A0A4Q7M3B5</accession>
<dbReference type="PANTHER" id="PTHR46796:SF6">
    <property type="entry name" value="ARAC SUBFAMILY"/>
    <property type="match status" value="1"/>
</dbReference>
<evidence type="ECO:0000313" key="6">
    <source>
        <dbReference type="EMBL" id="RZS60429.1"/>
    </source>
</evidence>
<keyword evidence="1" id="KW-0805">Transcription regulation</keyword>
<feature type="domain" description="HTH araC/xylS-type" evidence="5">
    <location>
        <begin position="238"/>
        <end position="339"/>
    </location>
</feature>
<dbReference type="RefSeq" id="WP_165399822.1">
    <property type="nucleotide sequence ID" value="NZ_SGWX01000001.1"/>
</dbReference>
<sequence length="348" mass="36589">MPDAGPTHRPPTDHQFGSEEEVGLRPSPHPPATTTDAPADARTLMRLVGTPGLVAFGGTARTRADRERFRLTLALSRFGGLTVAHARHTAVAVLREGDNFGRPGRAVRLLIMLEGEVRLSVAGGSVRVGPGGGALLHGWDEYVYESAGDVSRVHLDADVEGPPFADALRNVPALVWAGDCPVLRAAGAALAEIVRHDEGGVSSATRGSMGRLAQSVLLAVLASPPGGAPTPARERNRTRVLEHIAARHTDPDLSPVTIARDLGISMRSLHRLFESADQGVAEHIAAARLEHALALLSDPSLGQTPIERIALRAGFGSVARMRRVVRTATGLSPTAVRQRSATAATGSH</sequence>
<reference evidence="6 7" key="1">
    <citation type="submission" date="2019-02" db="EMBL/GenBank/DDBJ databases">
        <title>Sequencing the genomes of 1000 actinobacteria strains.</title>
        <authorList>
            <person name="Klenk H.-P."/>
        </authorList>
    </citation>
    <scope>NUCLEOTIDE SEQUENCE [LARGE SCALE GENOMIC DNA]</scope>
    <source>
        <strain evidence="6 7">DSM 16932</strain>
    </source>
</reference>
<keyword evidence="2 6" id="KW-0238">DNA-binding</keyword>
<name>A0A4Q7M3B5_9MICO</name>
<dbReference type="GO" id="GO:0043565">
    <property type="term" value="F:sequence-specific DNA binding"/>
    <property type="evidence" value="ECO:0007669"/>
    <property type="project" value="InterPro"/>
</dbReference>
<gene>
    <name evidence="6" type="ORF">EV386_0687</name>
</gene>
<proteinExistence type="predicted"/>
<keyword evidence="7" id="KW-1185">Reference proteome</keyword>
<evidence type="ECO:0000256" key="3">
    <source>
        <dbReference type="ARBA" id="ARBA00023163"/>
    </source>
</evidence>
<dbReference type="SMART" id="SM00342">
    <property type="entry name" value="HTH_ARAC"/>
    <property type="match status" value="1"/>
</dbReference>
<dbReference type="InterPro" id="IPR018060">
    <property type="entry name" value="HTH_AraC"/>
</dbReference>
<feature type="region of interest" description="Disordered" evidence="4">
    <location>
        <begin position="1"/>
        <end position="38"/>
    </location>
</feature>
<dbReference type="InterPro" id="IPR050204">
    <property type="entry name" value="AraC_XylS_family_regulators"/>
</dbReference>
<dbReference type="InterPro" id="IPR035418">
    <property type="entry name" value="AraC-bd_2"/>
</dbReference>
<dbReference type="Pfam" id="PF14525">
    <property type="entry name" value="AraC_binding_2"/>
    <property type="match status" value="1"/>
</dbReference>
<dbReference type="SUPFAM" id="SSF46689">
    <property type="entry name" value="Homeodomain-like"/>
    <property type="match status" value="1"/>
</dbReference>
<keyword evidence="3" id="KW-0804">Transcription</keyword>
<protein>
    <submittedName>
        <fullName evidence="6">AraC-like DNA-binding protein</fullName>
    </submittedName>
</protein>
<dbReference type="Pfam" id="PF12833">
    <property type="entry name" value="HTH_18"/>
    <property type="match status" value="1"/>
</dbReference>
<dbReference type="AlphaFoldDB" id="A0A4Q7M3B5"/>
<organism evidence="6 7">
    <name type="scientific">Xylanimonas ulmi</name>
    <dbReference type="NCBI Taxonomy" id="228973"/>
    <lineage>
        <taxon>Bacteria</taxon>
        <taxon>Bacillati</taxon>
        <taxon>Actinomycetota</taxon>
        <taxon>Actinomycetes</taxon>
        <taxon>Micrococcales</taxon>
        <taxon>Promicromonosporaceae</taxon>
        <taxon>Xylanimonas</taxon>
    </lineage>
</organism>
<dbReference type="GO" id="GO:0003700">
    <property type="term" value="F:DNA-binding transcription factor activity"/>
    <property type="evidence" value="ECO:0007669"/>
    <property type="project" value="InterPro"/>
</dbReference>